<feature type="compositionally biased region" description="Basic residues" evidence="1">
    <location>
        <begin position="170"/>
        <end position="180"/>
    </location>
</feature>
<dbReference type="AlphaFoldDB" id="A0ABD1PXQ5"/>
<feature type="region of interest" description="Disordered" evidence="1">
    <location>
        <begin position="152"/>
        <end position="204"/>
    </location>
</feature>
<evidence type="ECO:0000256" key="1">
    <source>
        <dbReference type="SAM" id="MobiDB-lite"/>
    </source>
</evidence>
<dbReference type="Proteomes" id="UP001604336">
    <property type="component" value="Unassembled WGS sequence"/>
</dbReference>
<dbReference type="GO" id="GO:0016301">
    <property type="term" value="F:kinase activity"/>
    <property type="evidence" value="ECO:0007669"/>
    <property type="project" value="UniProtKB-KW"/>
</dbReference>
<sequence length="204" mass="22238">MVPNVSFLAEWSLTYPFREFPVVCLNSEFPTGNFLPTIGDIETRDPDYGSGESKNLILDGNGLSNEDTISSVVHCDTLELETKVRGEAHQDAVQDLGGFQEGTKSDYKETETKNKSHNIQLERQNYVRMWHSIYQHVVSGIAAKVGSQLLDGTDDDDGDRGGEGISPLVSRRKREGRKVARAGDWGGEKSPPFCADFGVGGGGG</sequence>
<keyword evidence="2" id="KW-0808">Transferase</keyword>
<comment type="caution">
    <text evidence="2">The sequence shown here is derived from an EMBL/GenBank/DDBJ whole genome shotgun (WGS) entry which is preliminary data.</text>
</comment>
<name>A0ABD1PXQ5_9LAMI</name>
<accession>A0ABD1PXQ5</accession>
<dbReference type="EMBL" id="JBFOLK010000013">
    <property type="protein sequence ID" value="KAL2467291.1"/>
    <property type="molecule type" value="Genomic_DNA"/>
</dbReference>
<keyword evidence="2" id="KW-0418">Kinase</keyword>
<organism evidence="2 3">
    <name type="scientific">Abeliophyllum distichum</name>
    <dbReference type="NCBI Taxonomy" id="126358"/>
    <lineage>
        <taxon>Eukaryota</taxon>
        <taxon>Viridiplantae</taxon>
        <taxon>Streptophyta</taxon>
        <taxon>Embryophyta</taxon>
        <taxon>Tracheophyta</taxon>
        <taxon>Spermatophyta</taxon>
        <taxon>Magnoliopsida</taxon>
        <taxon>eudicotyledons</taxon>
        <taxon>Gunneridae</taxon>
        <taxon>Pentapetalae</taxon>
        <taxon>asterids</taxon>
        <taxon>lamiids</taxon>
        <taxon>Lamiales</taxon>
        <taxon>Oleaceae</taxon>
        <taxon>Forsythieae</taxon>
        <taxon>Abeliophyllum</taxon>
    </lineage>
</organism>
<gene>
    <name evidence="2" type="ORF">Adt_43142</name>
</gene>
<reference evidence="3" key="1">
    <citation type="submission" date="2024-07" db="EMBL/GenBank/DDBJ databases">
        <title>Two chromosome-level genome assemblies of Korean endemic species Abeliophyllum distichum and Forsythia ovata (Oleaceae).</title>
        <authorList>
            <person name="Jang H."/>
        </authorList>
    </citation>
    <scope>NUCLEOTIDE SEQUENCE [LARGE SCALE GENOMIC DNA]</scope>
</reference>
<evidence type="ECO:0000313" key="2">
    <source>
        <dbReference type="EMBL" id="KAL2467291.1"/>
    </source>
</evidence>
<proteinExistence type="predicted"/>
<keyword evidence="3" id="KW-1185">Reference proteome</keyword>
<protein>
    <submittedName>
        <fullName evidence="2">Calcium/calmodulin-dependent protein kinase</fullName>
    </submittedName>
</protein>
<evidence type="ECO:0000313" key="3">
    <source>
        <dbReference type="Proteomes" id="UP001604336"/>
    </source>
</evidence>